<dbReference type="EMBL" id="ML991801">
    <property type="protein sequence ID" value="KAF2234117.1"/>
    <property type="molecule type" value="Genomic_DNA"/>
</dbReference>
<dbReference type="Proteomes" id="UP000800092">
    <property type="component" value="Unassembled WGS sequence"/>
</dbReference>
<gene>
    <name evidence="1" type="ORF">EV356DRAFT_179874</name>
</gene>
<protein>
    <submittedName>
        <fullName evidence="1">Uncharacterized protein</fullName>
    </submittedName>
</protein>
<dbReference type="AlphaFoldDB" id="A0A6A6H850"/>
<reference evidence="1" key="1">
    <citation type="journal article" date="2020" name="Stud. Mycol.">
        <title>101 Dothideomycetes genomes: a test case for predicting lifestyles and emergence of pathogens.</title>
        <authorList>
            <person name="Haridas S."/>
            <person name="Albert R."/>
            <person name="Binder M."/>
            <person name="Bloem J."/>
            <person name="Labutti K."/>
            <person name="Salamov A."/>
            <person name="Andreopoulos B."/>
            <person name="Baker S."/>
            <person name="Barry K."/>
            <person name="Bills G."/>
            <person name="Bluhm B."/>
            <person name="Cannon C."/>
            <person name="Castanera R."/>
            <person name="Culley D."/>
            <person name="Daum C."/>
            <person name="Ezra D."/>
            <person name="Gonzalez J."/>
            <person name="Henrissat B."/>
            <person name="Kuo A."/>
            <person name="Liang C."/>
            <person name="Lipzen A."/>
            <person name="Lutzoni F."/>
            <person name="Magnuson J."/>
            <person name="Mondo S."/>
            <person name="Nolan M."/>
            <person name="Ohm R."/>
            <person name="Pangilinan J."/>
            <person name="Park H.-J."/>
            <person name="Ramirez L."/>
            <person name="Alfaro M."/>
            <person name="Sun H."/>
            <person name="Tritt A."/>
            <person name="Yoshinaga Y."/>
            <person name="Zwiers L.-H."/>
            <person name="Turgeon B."/>
            <person name="Goodwin S."/>
            <person name="Spatafora J."/>
            <person name="Crous P."/>
            <person name="Grigoriev I."/>
        </authorList>
    </citation>
    <scope>NUCLEOTIDE SEQUENCE</scope>
    <source>
        <strain evidence="1">Tuck. ex Michener</strain>
    </source>
</reference>
<proteinExistence type="predicted"/>
<sequence>MDSIIQAFLSCWLTMLGLKRETPESWHRERLTDELQEFQEAKGAVEKLSEESDVFFCISRARHDGFPLEPSPTFWTRRNALVYTYMVLKLTSRWLFYLVAAWCCGVPTWMSVREVVNPSKDVKLERVAGRHGIDPAKFKRVGKRLLRVWPLQPETDVSKGRSRPLMRVGMDAFWTK</sequence>
<keyword evidence="2" id="KW-1185">Reference proteome</keyword>
<accession>A0A6A6H850</accession>
<organism evidence="1 2">
    <name type="scientific">Viridothelium virens</name>
    <name type="common">Speckled blister lichen</name>
    <name type="synonym">Trypethelium virens</name>
    <dbReference type="NCBI Taxonomy" id="1048519"/>
    <lineage>
        <taxon>Eukaryota</taxon>
        <taxon>Fungi</taxon>
        <taxon>Dikarya</taxon>
        <taxon>Ascomycota</taxon>
        <taxon>Pezizomycotina</taxon>
        <taxon>Dothideomycetes</taxon>
        <taxon>Dothideomycetes incertae sedis</taxon>
        <taxon>Trypetheliales</taxon>
        <taxon>Trypetheliaceae</taxon>
        <taxon>Viridothelium</taxon>
    </lineage>
</organism>
<name>A0A6A6H850_VIRVR</name>
<dbReference type="OrthoDB" id="3582307at2759"/>
<evidence type="ECO:0000313" key="2">
    <source>
        <dbReference type="Proteomes" id="UP000800092"/>
    </source>
</evidence>
<evidence type="ECO:0000313" key="1">
    <source>
        <dbReference type="EMBL" id="KAF2234117.1"/>
    </source>
</evidence>